<dbReference type="PROSITE" id="PS51257">
    <property type="entry name" value="PROKAR_LIPOPROTEIN"/>
    <property type="match status" value="1"/>
</dbReference>
<feature type="transmembrane region" description="Helical" evidence="1">
    <location>
        <begin position="12"/>
        <end position="34"/>
    </location>
</feature>
<name>A0A1I8EW72_WUCBA</name>
<feature type="transmembrane region" description="Helical" evidence="1">
    <location>
        <begin position="46"/>
        <end position="65"/>
    </location>
</feature>
<proteinExistence type="predicted"/>
<keyword evidence="1" id="KW-0812">Transmembrane</keyword>
<dbReference type="AlphaFoldDB" id="A0A1I8EW72"/>
<dbReference type="WBParaSite" id="maker-PairedContig_5819-snap-gene-0.4-mRNA-1">
    <property type="protein sequence ID" value="maker-PairedContig_5819-snap-gene-0.4-mRNA-1"/>
    <property type="gene ID" value="maker-PairedContig_5819-snap-gene-0.4"/>
</dbReference>
<reference evidence="2" key="1">
    <citation type="submission" date="2016-11" db="UniProtKB">
        <authorList>
            <consortium name="WormBaseParasite"/>
        </authorList>
    </citation>
    <scope>IDENTIFICATION</scope>
    <source>
        <strain evidence="2">pt0022</strain>
    </source>
</reference>
<accession>A0A1I8EW72</accession>
<keyword evidence="1" id="KW-1133">Transmembrane helix</keyword>
<keyword evidence="1" id="KW-0472">Membrane</keyword>
<evidence type="ECO:0000313" key="2">
    <source>
        <dbReference type="WBParaSite" id="maker-PairedContig_5819-snap-gene-0.4-mRNA-1"/>
    </source>
</evidence>
<protein>
    <submittedName>
        <fullName evidence="2">Uncharacterized protein</fullName>
    </submittedName>
</protein>
<sequence>MQSATKSLSDRLGHIFIAYVLFLSCFWDLALKLVDNEHKKGIFENLLFEIGLIIRFAYATLSYLITSTFMEQSLLISYFNSTLDYILRNLHIFGN</sequence>
<evidence type="ECO:0000256" key="1">
    <source>
        <dbReference type="SAM" id="Phobius"/>
    </source>
</evidence>
<organism evidence="2">
    <name type="scientific">Wuchereria bancrofti</name>
    <dbReference type="NCBI Taxonomy" id="6293"/>
    <lineage>
        <taxon>Eukaryota</taxon>
        <taxon>Metazoa</taxon>
        <taxon>Ecdysozoa</taxon>
        <taxon>Nematoda</taxon>
        <taxon>Chromadorea</taxon>
        <taxon>Rhabditida</taxon>
        <taxon>Spirurina</taxon>
        <taxon>Spiruromorpha</taxon>
        <taxon>Filarioidea</taxon>
        <taxon>Onchocercidae</taxon>
        <taxon>Wuchereria</taxon>
    </lineage>
</organism>